<dbReference type="SUPFAM" id="SSF56784">
    <property type="entry name" value="HAD-like"/>
    <property type="match status" value="1"/>
</dbReference>
<dbReference type="InterPro" id="IPR008250">
    <property type="entry name" value="ATPase_P-typ_transduc_dom_A_sf"/>
</dbReference>
<keyword evidence="7 8" id="KW-0472">Membrane</keyword>
<dbReference type="CDD" id="cd07548">
    <property type="entry name" value="P-type_ATPase-Cd_Zn_Co_like"/>
    <property type="match status" value="1"/>
</dbReference>
<proteinExistence type="inferred from homology"/>
<keyword evidence="8" id="KW-1003">Cell membrane</keyword>
<keyword evidence="8" id="KW-0547">Nucleotide-binding</keyword>
<protein>
    <submittedName>
        <fullName evidence="11">Cadmium-translocating P-type ATPase</fullName>
    </submittedName>
</protein>
<dbReference type="InterPro" id="IPR044492">
    <property type="entry name" value="P_typ_ATPase_HD_dom"/>
</dbReference>
<dbReference type="PRINTS" id="PR00941">
    <property type="entry name" value="CDATPASE"/>
</dbReference>
<feature type="transmembrane region" description="Helical" evidence="8">
    <location>
        <begin position="300"/>
        <end position="321"/>
    </location>
</feature>
<dbReference type="InterPro" id="IPR036412">
    <property type="entry name" value="HAD-like_sf"/>
</dbReference>
<dbReference type="SFLD" id="SFLDF00027">
    <property type="entry name" value="p-type_atpase"/>
    <property type="match status" value="1"/>
</dbReference>
<reference evidence="11 12" key="1">
    <citation type="journal article" date="2020" name="ISME J.">
        <title>Comparative genomics reveals insights into cyanobacterial evolution and habitat adaptation.</title>
        <authorList>
            <person name="Chen M.Y."/>
            <person name="Teng W.K."/>
            <person name="Zhao L."/>
            <person name="Hu C.X."/>
            <person name="Zhou Y.K."/>
            <person name="Han B.P."/>
            <person name="Song L.R."/>
            <person name="Shu W.S."/>
        </authorList>
    </citation>
    <scope>NUCLEOTIDE SEQUENCE [LARGE SCALE GENOMIC DNA]</scope>
    <source>
        <strain evidence="11 12">FACHB-1050</strain>
    </source>
</reference>
<dbReference type="PRINTS" id="PR00119">
    <property type="entry name" value="CATATPASE"/>
</dbReference>
<name>A0ABR8C6K4_9CYAN</name>
<dbReference type="SUPFAM" id="SSF81665">
    <property type="entry name" value="Calcium ATPase, transmembrane domain M"/>
    <property type="match status" value="1"/>
</dbReference>
<keyword evidence="8" id="KW-0067">ATP-binding</keyword>
<dbReference type="SFLD" id="SFLDG00002">
    <property type="entry name" value="C1.7:_P-type_atpase_like"/>
    <property type="match status" value="1"/>
</dbReference>
<comment type="similarity">
    <text evidence="2 8">Belongs to the cation transport ATPase (P-type) (TC 3.A.3) family. Type IB subfamily.</text>
</comment>
<organism evidence="11 12">
    <name type="scientific">Phormidium tenue FACHB-1050</name>
    <dbReference type="NCBI Taxonomy" id="2692857"/>
    <lineage>
        <taxon>Bacteria</taxon>
        <taxon>Bacillati</taxon>
        <taxon>Cyanobacteriota</taxon>
        <taxon>Cyanophyceae</taxon>
        <taxon>Oscillatoriophycideae</taxon>
        <taxon>Oscillatoriales</taxon>
        <taxon>Oscillatoriaceae</taxon>
        <taxon>Phormidium</taxon>
    </lineage>
</organism>
<accession>A0ABR8C6K4</accession>
<evidence type="ECO:0000256" key="6">
    <source>
        <dbReference type="ARBA" id="ARBA00022989"/>
    </source>
</evidence>
<dbReference type="InterPro" id="IPR001757">
    <property type="entry name" value="P_typ_ATPase"/>
</dbReference>
<evidence type="ECO:0000256" key="8">
    <source>
        <dbReference type="RuleBase" id="RU362081"/>
    </source>
</evidence>
<dbReference type="NCBIfam" id="TIGR01494">
    <property type="entry name" value="ATPase_P-type"/>
    <property type="match status" value="1"/>
</dbReference>
<feature type="region of interest" description="Disordered" evidence="9">
    <location>
        <begin position="1"/>
        <end position="32"/>
    </location>
</feature>
<feature type="domain" description="P-type ATPase A" evidence="10">
    <location>
        <begin position="152"/>
        <end position="249"/>
    </location>
</feature>
<feature type="transmembrane region" description="Helical" evidence="8">
    <location>
        <begin position="604"/>
        <end position="623"/>
    </location>
</feature>
<comment type="subcellular location">
    <subcellularLocation>
        <location evidence="8">Cell membrane</location>
    </subcellularLocation>
    <subcellularLocation>
        <location evidence="1">Membrane</location>
        <topology evidence="1">Multi-pass membrane protein</topology>
    </subcellularLocation>
</comment>
<keyword evidence="12" id="KW-1185">Reference proteome</keyword>
<dbReference type="PROSITE" id="PS00154">
    <property type="entry name" value="ATPASE_E1_E2"/>
    <property type="match status" value="1"/>
</dbReference>
<keyword evidence="6 8" id="KW-1133">Transmembrane helix</keyword>
<dbReference type="PANTHER" id="PTHR48085">
    <property type="entry name" value="CADMIUM/ZINC-TRANSPORTING ATPASE HMA2-RELATED"/>
    <property type="match status" value="1"/>
</dbReference>
<dbReference type="Gene3D" id="3.40.1110.10">
    <property type="entry name" value="Calcium-transporting ATPase, cytoplasmic domain N"/>
    <property type="match status" value="1"/>
</dbReference>
<evidence type="ECO:0000256" key="4">
    <source>
        <dbReference type="ARBA" id="ARBA00022723"/>
    </source>
</evidence>
<dbReference type="InterPro" id="IPR059000">
    <property type="entry name" value="ATPase_P-type_domA"/>
</dbReference>
<evidence type="ECO:0000256" key="5">
    <source>
        <dbReference type="ARBA" id="ARBA00022967"/>
    </source>
</evidence>
<dbReference type="SUPFAM" id="SSF81653">
    <property type="entry name" value="Calcium ATPase, transduction domain A"/>
    <property type="match status" value="1"/>
</dbReference>
<feature type="compositionally biased region" description="Basic and acidic residues" evidence="9">
    <location>
        <begin position="9"/>
        <end position="32"/>
    </location>
</feature>
<dbReference type="InterPro" id="IPR051014">
    <property type="entry name" value="Cation_Transport_ATPase_IB"/>
</dbReference>
<evidence type="ECO:0000256" key="3">
    <source>
        <dbReference type="ARBA" id="ARBA00022692"/>
    </source>
</evidence>
<evidence type="ECO:0000313" key="11">
    <source>
        <dbReference type="EMBL" id="MBD2316413.1"/>
    </source>
</evidence>
<keyword evidence="4 8" id="KW-0479">Metal-binding</keyword>
<dbReference type="NCBIfam" id="TIGR01512">
    <property type="entry name" value="ATPase-IB2_Cd"/>
    <property type="match status" value="1"/>
</dbReference>
<feature type="transmembrane region" description="Helical" evidence="8">
    <location>
        <begin position="268"/>
        <end position="288"/>
    </location>
</feature>
<comment type="caution">
    <text evidence="11">The sequence shown here is derived from an EMBL/GenBank/DDBJ whole genome shotgun (WGS) entry which is preliminary data.</text>
</comment>
<dbReference type="EMBL" id="JACJQY010000006">
    <property type="protein sequence ID" value="MBD2316413.1"/>
    <property type="molecule type" value="Genomic_DNA"/>
</dbReference>
<keyword evidence="3 8" id="KW-0812">Transmembrane</keyword>
<dbReference type="InterPro" id="IPR023299">
    <property type="entry name" value="ATPase_P-typ_cyto_dom_N"/>
</dbReference>
<dbReference type="Proteomes" id="UP000618445">
    <property type="component" value="Unassembled WGS sequence"/>
</dbReference>
<dbReference type="Gene3D" id="2.70.150.10">
    <property type="entry name" value="Calcium-transporting ATPase, cytoplasmic transduction domain A"/>
    <property type="match status" value="1"/>
</dbReference>
<keyword evidence="5" id="KW-1278">Translocase</keyword>
<evidence type="ECO:0000313" key="12">
    <source>
        <dbReference type="Proteomes" id="UP000618445"/>
    </source>
</evidence>
<evidence type="ECO:0000256" key="7">
    <source>
        <dbReference type="ARBA" id="ARBA00023136"/>
    </source>
</evidence>
<feature type="transmembrane region" description="Helical" evidence="8">
    <location>
        <begin position="61"/>
        <end position="80"/>
    </location>
</feature>
<evidence type="ECO:0000256" key="2">
    <source>
        <dbReference type="ARBA" id="ARBA00006024"/>
    </source>
</evidence>
<dbReference type="RefSeq" id="WP_190577208.1">
    <property type="nucleotide sequence ID" value="NZ_CAWPQU010000056.1"/>
</dbReference>
<dbReference type="SFLD" id="SFLDS00003">
    <property type="entry name" value="Haloacid_Dehalogenase"/>
    <property type="match status" value="1"/>
</dbReference>
<dbReference type="NCBIfam" id="TIGR01525">
    <property type="entry name" value="ATPase-IB_hvy"/>
    <property type="match status" value="1"/>
</dbReference>
<dbReference type="PANTHER" id="PTHR48085:SF5">
    <property type="entry name" value="CADMIUM_ZINC-TRANSPORTING ATPASE HMA4-RELATED"/>
    <property type="match status" value="1"/>
</dbReference>
<dbReference type="Gene3D" id="3.40.50.1000">
    <property type="entry name" value="HAD superfamily/HAD-like"/>
    <property type="match status" value="1"/>
</dbReference>
<evidence type="ECO:0000256" key="9">
    <source>
        <dbReference type="SAM" id="MobiDB-lite"/>
    </source>
</evidence>
<sequence length="648" mass="69599">MAKSCCGDNEPKNSKKSDHDHDHDHSHGDDSSGIKREVIAVGATIVLFAIGLIFEERLHEMNYWVVDHAIFTVAYLLSGWSVLKIAGRNILRGRFFDENFLMTIATVGAFAIHKLPEAVAVMLFYKIGELFQDMAIGNSRRSIKSLLEVRPDVAFRQTESGVEQISPESVSVGEVIIVKAGEKIPLDGEVIAGNAQLNTAALTGESVPRAVGIGDTVLSGMINETGYLTVRVTKVYGESSISKILDLVENASSQKAETEKFITQFARIYTPIVVFISLAVATIPPLVMQGATQAEWFYRALVILVISCPCGLVISIPLGYFGGVGGAAKRGILVKGSTFLDTLAAVKVVAFDKTGTLTQGNFKVAKIAPSNGFTESELLEIAAKVEARSNHPVAKSILEAYGKAPDLSDIGEFEEIAGHGVRSQINNQTIFAGNERFLQREKIAYTIPSNKGTIVHLAIDHVYAGYIQIADELKDDADQAIRSLKQQGIHTVMLTGDRDSVAKIIAERLGVNSYYADLLPEGKVDVLNKLLKNVKKGEKVAFVGDGINDAPVLARSDVGIAMGGLGSDAAIETADVVLMTDAPSKVSEAIAIGQKTHRIVLQNIYLAMGIKGLFIVLGSFGVANMWEAIFADVGMALLAIANASRVLK</sequence>
<dbReference type="InterPro" id="IPR023214">
    <property type="entry name" value="HAD_sf"/>
</dbReference>
<gene>
    <name evidence="11" type="primary">cadA</name>
    <name evidence="11" type="ORF">H6G05_06075</name>
</gene>
<feature type="transmembrane region" description="Helical" evidence="8">
    <location>
        <begin position="38"/>
        <end position="54"/>
    </location>
</feature>
<dbReference type="InterPro" id="IPR027256">
    <property type="entry name" value="P-typ_ATPase_IB"/>
</dbReference>
<dbReference type="InterPro" id="IPR018303">
    <property type="entry name" value="ATPase_P-typ_P_site"/>
</dbReference>
<evidence type="ECO:0000256" key="1">
    <source>
        <dbReference type="ARBA" id="ARBA00004141"/>
    </source>
</evidence>
<dbReference type="InterPro" id="IPR023298">
    <property type="entry name" value="ATPase_P-typ_TM_dom_sf"/>
</dbReference>
<evidence type="ECO:0000259" key="10">
    <source>
        <dbReference type="Pfam" id="PF00122"/>
    </source>
</evidence>
<dbReference type="Pfam" id="PF00122">
    <property type="entry name" value="E1-E2_ATPase"/>
    <property type="match status" value="1"/>
</dbReference>
<dbReference type="Pfam" id="PF00702">
    <property type="entry name" value="Hydrolase"/>
    <property type="match status" value="1"/>
</dbReference>